<dbReference type="EMBL" id="AP015207">
    <property type="protein sequence ID" value="BAU03282.1"/>
    <property type="molecule type" value="Genomic_DNA"/>
</dbReference>
<gene>
    <name evidence="2" type="primary">Vigan.UMG065400</name>
    <name evidence="2" type="ORF">VIGAN_UM065400</name>
</gene>
<dbReference type="AlphaFoldDB" id="A0A0S3TDS6"/>
<keyword evidence="1" id="KW-1133">Transmembrane helix</keyword>
<name>A0A0S3TDS6_PHAAN</name>
<keyword evidence="1" id="KW-0472">Membrane</keyword>
<evidence type="ECO:0000256" key="1">
    <source>
        <dbReference type="SAM" id="Phobius"/>
    </source>
</evidence>
<proteinExistence type="predicted"/>
<protein>
    <submittedName>
        <fullName evidence="2">Uncharacterized protein</fullName>
    </submittedName>
</protein>
<organism evidence="2">
    <name type="scientific">Vigna angularis var. angularis</name>
    <dbReference type="NCBI Taxonomy" id="157739"/>
    <lineage>
        <taxon>Eukaryota</taxon>
        <taxon>Viridiplantae</taxon>
        <taxon>Streptophyta</taxon>
        <taxon>Embryophyta</taxon>
        <taxon>Tracheophyta</taxon>
        <taxon>Spermatophyta</taxon>
        <taxon>Magnoliopsida</taxon>
        <taxon>eudicotyledons</taxon>
        <taxon>Gunneridae</taxon>
        <taxon>Pentapetalae</taxon>
        <taxon>rosids</taxon>
        <taxon>fabids</taxon>
        <taxon>Fabales</taxon>
        <taxon>Fabaceae</taxon>
        <taxon>Papilionoideae</taxon>
        <taxon>50 kb inversion clade</taxon>
        <taxon>NPAAA clade</taxon>
        <taxon>indigoferoid/millettioid clade</taxon>
        <taxon>Phaseoleae</taxon>
        <taxon>Vigna</taxon>
    </lineage>
</organism>
<accession>A0A0S3TDS6</accession>
<sequence>MATESLAFLCINDSRESLGLLLIFILLGEPPERYLAGDERALESSLLLPHFFNFWIKLVFLLTLLCLLIKLSMEEVLSKSSLPGEEV</sequence>
<feature type="transmembrane region" description="Helical" evidence="1">
    <location>
        <begin position="54"/>
        <end position="73"/>
    </location>
</feature>
<reference evidence="2" key="1">
    <citation type="journal article" date="2015" name="Sci. Rep.">
        <title>The power of single molecule real-time sequencing technology in the de novo assembly of a eukaryotic genome.</title>
        <authorList>
            <person name="Sakai H."/>
            <person name="Naito K."/>
            <person name="Ogiso-Tanaka E."/>
            <person name="Takahashi Y."/>
            <person name="Iseki K."/>
            <person name="Muto C."/>
            <person name="Satou K."/>
            <person name="Teruya K."/>
            <person name="Shiroma A."/>
            <person name="Shimoji M."/>
            <person name="Hirano T."/>
            <person name="Itoh T."/>
            <person name="Kaga A."/>
            <person name="Tomooka N."/>
        </authorList>
    </citation>
    <scope>NUCLEOTIDE SEQUENCE</scope>
</reference>
<evidence type="ECO:0000313" key="2">
    <source>
        <dbReference type="EMBL" id="BAU03282.1"/>
    </source>
</evidence>
<keyword evidence="1" id="KW-0812">Transmembrane</keyword>